<reference evidence="8" key="2">
    <citation type="submission" date="2020-09" db="EMBL/GenBank/DDBJ databases">
        <authorList>
            <person name="Sun Q."/>
            <person name="Zhou Y."/>
        </authorList>
    </citation>
    <scope>NUCLEOTIDE SEQUENCE</scope>
    <source>
        <strain evidence="8">CGMCC 1.12777</strain>
    </source>
</reference>
<dbReference type="EMBL" id="BMFV01000041">
    <property type="protein sequence ID" value="GGH87607.1"/>
    <property type="molecule type" value="Genomic_DNA"/>
</dbReference>
<dbReference type="EC" id="2.7.11.1" evidence="6"/>
<dbReference type="CDD" id="cd16936">
    <property type="entry name" value="HATPase_RsbW-like"/>
    <property type="match status" value="1"/>
</dbReference>
<keyword evidence="3 6" id="KW-0547">Nucleotide-binding</keyword>
<evidence type="ECO:0000256" key="6">
    <source>
        <dbReference type="HAMAP-Rule" id="MF_00638"/>
    </source>
</evidence>
<sequence>MIETSDTIELTVPAKADYIGVIRLTTSGIANRMGFSYDDIEDIKVAVSEAATNAVNHAYKGEQGGVISIRMTTFADRMEIMVMDTGRSFDFEHMAKNMKPLDPSAAFEDLSEGGLGLYLIDTLMDRVSINNDSGVAVYMTKFLQRDEVELHDDRLYESFDRPVGG</sequence>
<dbReference type="InterPro" id="IPR036890">
    <property type="entry name" value="HATPase_C_sf"/>
</dbReference>
<comment type="function">
    <text evidence="6">Negative regulator of sigma-B activity. Phosphorylates and inactivates its specific antagonist protein, RsbV. Upon phosphorylation of RsbV, RsbW is released and binds to sigma-B, thereby blocking its ability to form an RNA polymerase holoenzyme (E-sigma-B).</text>
</comment>
<dbReference type="PANTHER" id="PTHR35526">
    <property type="entry name" value="ANTI-SIGMA-F FACTOR RSBW-RELATED"/>
    <property type="match status" value="1"/>
</dbReference>
<dbReference type="HAMAP" id="MF_00638">
    <property type="entry name" value="Anti_sigma_B"/>
    <property type="match status" value="1"/>
</dbReference>
<dbReference type="SUPFAM" id="SSF55874">
    <property type="entry name" value="ATPase domain of HSP90 chaperone/DNA topoisomerase II/histidine kinase"/>
    <property type="match status" value="1"/>
</dbReference>
<protein>
    <recommendedName>
        <fullName evidence="6">Serine-protein kinase RsbW</fullName>
        <ecNumber evidence="6">2.7.11.1</ecNumber>
    </recommendedName>
    <alternativeName>
        <fullName evidence="6">Anti-sigma-B factor</fullName>
    </alternativeName>
    <alternativeName>
        <fullName evidence="6">Sigma-B negative effector RsbW</fullName>
    </alternativeName>
</protein>
<gene>
    <name evidence="6 8" type="primary">rsbW</name>
    <name evidence="8" type="ORF">GCM10007096_38010</name>
</gene>
<evidence type="ECO:0000313" key="8">
    <source>
        <dbReference type="EMBL" id="GGH87607.1"/>
    </source>
</evidence>
<comment type="similarity">
    <text evidence="6">Belongs to the anti-sigma-factor family.</text>
</comment>
<evidence type="ECO:0000256" key="4">
    <source>
        <dbReference type="ARBA" id="ARBA00022777"/>
    </source>
</evidence>
<evidence type="ECO:0000256" key="2">
    <source>
        <dbReference type="ARBA" id="ARBA00022679"/>
    </source>
</evidence>
<dbReference type="PANTHER" id="PTHR35526:SF9">
    <property type="entry name" value="SERINE-PROTEIN KINASE RSBW"/>
    <property type="match status" value="1"/>
</dbReference>
<evidence type="ECO:0000313" key="9">
    <source>
        <dbReference type="Proteomes" id="UP000656813"/>
    </source>
</evidence>
<dbReference type="InterPro" id="IPR010193">
    <property type="entry name" value="RsbW"/>
</dbReference>
<dbReference type="InterPro" id="IPR003594">
    <property type="entry name" value="HATPase_dom"/>
</dbReference>
<evidence type="ECO:0000256" key="1">
    <source>
        <dbReference type="ARBA" id="ARBA00022527"/>
    </source>
</evidence>
<evidence type="ECO:0000256" key="5">
    <source>
        <dbReference type="ARBA" id="ARBA00022840"/>
    </source>
</evidence>
<reference evidence="8" key="1">
    <citation type="journal article" date="2014" name="Int. J. Syst. Evol. Microbiol.">
        <title>Complete genome sequence of Corynebacterium casei LMG S-19264T (=DSM 44701T), isolated from a smear-ripened cheese.</title>
        <authorList>
            <consortium name="US DOE Joint Genome Institute (JGI-PGF)"/>
            <person name="Walter F."/>
            <person name="Albersmeier A."/>
            <person name="Kalinowski J."/>
            <person name="Ruckert C."/>
        </authorList>
    </citation>
    <scope>NUCLEOTIDE SEQUENCE</scope>
    <source>
        <strain evidence="8">CGMCC 1.12777</strain>
    </source>
</reference>
<dbReference type="Pfam" id="PF13581">
    <property type="entry name" value="HATPase_c_2"/>
    <property type="match status" value="1"/>
</dbReference>
<comment type="caution">
    <text evidence="8">The sequence shown here is derived from an EMBL/GenBank/DDBJ whole genome shotgun (WGS) entry which is preliminary data.</text>
</comment>
<keyword evidence="5 6" id="KW-0067">ATP-binding</keyword>
<dbReference type="GO" id="GO:0005524">
    <property type="term" value="F:ATP binding"/>
    <property type="evidence" value="ECO:0007669"/>
    <property type="project" value="UniProtKB-KW"/>
</dbReference>
<keyword evidence="9" id="KW-1185">Reference proteome</keyword>
<dbReference type="InterPro" id="IPR050267">
    <property type="entry name" value="Anti-sigma-factor_SerPK"/>
</dbReference>
<comment type="catalytic activity">
    <reaction evidence="6">
        <text>L-threonyl-[protein] + ATP = O-phospho-L-threonyl-[protein] + ADP + H(+)</text>
        <dbReference type="Rhea" id="RHEA:46608"/>
        <dbReference type="Rhea" id="RHEA-COMP:11060"/>
        <dbReference type="Rhea" id="RHEA-COMP:11605"/>
        <dbReference type="ChEBI" id="CHEBI:15378"/>
        <dbReference type="ChEBI" id="CHEBI:30013"/>
        <dbReference type="ChEBI" id="CHEBI:30616"/>
        <dbReference type="ChEBI" id="CHEBI:61977"/>
        <dbReference type="ChEBI" id="CHEBI:456216"/>
        <dbReference type="EC" id="2.7.11.1"/>
    </reaction>
</comment>
<name>A0A8J3ENS4_9BACL</name>
<dbReference type="RefSeq" id="WP_188498960.1">
    <property type="nucleotide sequence ID" value="NZ_BMFV01000041.1"/>
</dbReference>
<feature type="domain" description="Histidine kinase/HSP90-like ATPase" evidence="7">
    <location>
        <begin position="12"/>
        <end position="141"/>
    </location>
</feature>
<evidence type="ECO:0000259" key="7">
    <source>
        <dbReference type="Pfam" id="PF13581"/>
    </source>
</evidence>
<dbReference type="Proteomes" id="UP000656813">
    <property type="component" value="Unassembled WGS sequence"/>
</dbReference>
<accession>A0A8J3ENS4</accession>
<keyword evidence="2 6" id="KW-0808">Transferase</keyword>
<keyword evidence="1 6" id="KW-0723">Serine/threonine-protein kinase</keyword>
<dbReference type="NCBIfam" id="TIGR01924">
    <property type="entry name" value="rsbW_low_gc"/>
    <property type="match status" value="1"/>
</dbReference>
<proteinExistence type="inferred from homology"/>
<organism evidence="8 9">
    <name type="scientific">Pullulanibacillus pueri</name>
    <dbReference type="NCBI Taxonomy" id="1437324"/>
    <lineage>
        <taxon>Bacteria</taxon>
        <taxon>Bacillati</taxon>
        <taxon>Bacillota</taxon>
        <taxon>Bacilli</taxon>
        <taxon>Bacillales</taxon>
        <taxon>Sporolactobacillaceae</taxon>
        <taxon>Pullulanibacillus</taxon>
    </lineage>
</organism>
<keyword evidence="4 6" id="KW-0418">Kinase</keyword>
<dbReference type="NCBIfam" id="NF003144">
    <property type="entry name" value="PRK04069.1"/>
    <property type="match status" value="1"/>
</dbReference>
<evidence type="ECO:0000256" key="3">
    <source>
        <dbReference type="ARBA" id="ARBA00022741"/>
    </source>
</evidence>
<comment type="catalytic activity">
    <reaction evidence="6">
        <text>L-seryl-[protein] + ATP = O-phospho-L-seryl-[protein] + ADP + H(+)</text>
        <dbReference type="Rhea" id="RHEA:17989"/>
        <dbReference type="Rhea" id="RHEA-COMP:9863"/>
        <dbReference type="Rhea" id="RHEA-COMP:11604"/>
        <dbReference type="ChEBI" id="CHEBI:15378"/>
        <dbReference type="ChEBI" id="CHEBI:29999"/>
        <dbReference type="ChEBI" id="CHEBI:30616"/>
        <dbReference type="ChEBI" id="CHEBI:83421"/>
        <dbReference type="ChEBI" id="CHEBI:456216"/>
        <dbReference type="EC" id="2.7.11.1"/>
    </reaction>
</comment>
<dbReference type="GO" id="GO:0004674">
    <property type="term" value="F:protein serine/threonine kinase activity"/>
    <property type="evidence" value="ECO:0007669"/>
    <property type="project" value="UniProtKB-KW"/>
</dbReference>
<dbReference type="AlphaFoldDB" id="A0A8J3ENS4"/>
<dbReference type="Gene3D" id="3.30.565.10">
    <property type="entry name" value="Histidine kinase-like ATPase, C-terminal domain"/>
    <property type="match status" value="1"/>
</dbReference>
<dbReference type="GO" id="GO:0016989">
    <property type="term" value="F:sigma factor antagonist activity"/>
    <property type="evidence" value="ECO:0007669"/>
    <property type="project" value="InterPro"/>
</dbReference>